<dbReference type="InterPro" id="IPR002018">
    <property type="entry name" value="CarbesteraseB"/>
</dbReference>
<reference evidence="6" key="1">
    <citation type="submission" date="2023-10" db="EMBL/GenBank/DDBJ databases">
        <title>Genome assembly of Pristionchus species.</title>
        <authorList>
            <person name="Yoshida K."/>
            <person name="Sommer R.J."/>
        </authorList>
    </citation>
    <scope>NUCLEOTIDE SEQUENCE</scope>
    <source>
        <strain evidence="6">RS0144</strain>
    </source>
</reference>
<dbReference type="SUPFAM" id="SSF53474">
    <property type="entry name" value="alpha/beta-Hydrolases"/>
    <property type="match status" value="1"/>
</dbReference>
<dbReference type="InterPro" id="IPR019826">
    <property type="entry name" value="Carboxylesterase_B_AS"/>
</dbReference>
<dbReference type="Proteomes" id="UP001432027">
    <property type="component" value="Unassembled WGS sequence"/>
</dbReference>
<dbReference type="InterPro" id="IPR029058">
    <property type="entry name" value="AB_hydrolase_fold"/>
</dbReference>
<dbReference type="AlphaFoldDB" id="A0AAV5SSR5"/>
<comment type="similarity">
    <text evidence="1 4">Belongs to the type-B carboxylesterase/lipase family.</text>
</comment>
<feature type="domain" description="Carboxylesterase type B" evidence="5">
    <location>
        <begin position="8"/>
        <end position="317"/>
    </location>
</feature>
<gene>
    <name evidence="6" type="ORF">PENTCL1PPCAC_8396</name>
</gene>
<evidence type="ECO:0000256" key="2">
    <source>
        <dbReference type="ARBA" id="ARBA00022487"/>
    </source>
</evidence>
<name>A0AAV5SSR5_9BILA</name>
<dbReference type="EMBL" id="BTSX01000002">
    <property type="protein sequence ID" value="GMS86221.1"/>
    <property type="molecule type" value="Genomic_DNA"/>
</dbReference>
<keyword evidence="7" id="KW-1185">Reference proteome</keyword>
<dbReference type="PANTHER" id="PTHR43142">
    <property type="entry name" value="CARBOXYLIC ESTER HYDROLASE"/>
    <property type="match status" value="1"/>
</dbReference>
<dbReference type="EC" id="3.1.1.-" evidence="4"/>
<organism evidence="6 7">
    <name type="scientific">Pristionchus entomophagus</name>
    <dbReference type="NCBI Taxonomy" id="358040"/>
    <lineage>
        <taxon>Eukaryota</taxon>
        <taxon>Metazoa</taxon>
        <taxon>Ecdysozoa</taxon>
        <taxon>Nematoda</taxon>
        <taxon>Chromadorea</taxon>
        <taxon>Rhabditida</taxon>
        <taxon>Rhabditina</taxon>
        <taxon>Diplogasteromorpha</taxon>
        <taxon>Diplogasteroidea</taxon>
        <taxon>Neodiplogasteridae</taxon>
        <taxon>Pristionchus</taxon>
    </lineage>
</organism>
<evidence type="ECO:0000256" key="3">
    <source>
        <dbReference type="ARBA" id="ARBA00022801"/>
    </source>
</evidence>
<dbReference type="Pfam" id="PF00135">
    <property type="entry name" value="COesterase"/>
    <property type="match status" value="1"/>
</dbReference>
<accession>A0AAV5SSR5</accession>
<dbReference type="GO" id="GO:0052689">
    <property type="term" value="F:carboxylic ester hydrolase activity"/>
    <property type="evidence" value="ECO:0007669"/>
    <property type="project" value="UniProtKB-KW"/>
</dbReference>
<evidence type="ECO:0000313" key="6">
    <source>
        <dbReference type="EMBL" id="GMS86221.1"/>
    </source>
</evidence>
<sequence>LCNAKLITVETSRGSVQGFDHDFGNDMSQTLYDYGQLFLGIPYAKAPLGERRFTVLKDICQYNDRGEVHNATYYRPRCWQFRDSLQPADVMDEDCLNLNVYSPDVNGHYPVMLYLHGGSFTTGGGDVYDWKCAVRNLVSRGIVVVTINYRVGVIGFFTTFTETFPPNRGMFDMLMALQWVNEEIAHFGGDTSRITIFGQSAGASAVSHLSMSPMTRGLFHQMIQNSGNIMEEILTPEPERGSVDKERAQQICNVTDADWGSEATDAESMNCLVNASPQELIEFDMTTGKYWAPTIDGAFLPDYPENLAKIRPHYPLIAIDMMEESSS</sequence>
<evidence type="ECO:0000256" key="1">
    <source>
        <dbReference type="ARBA" id="ARBA00005964"/>
    </source>
</evidence>
<evidence type="ECO:0000256" key="4">
    <source>
        <dbReference type="RuleBase" id="RU361235"/>
    </source>
</evidence>
<proteinExistence type="inferred from homology"/>
<keyword evidence="3 4" id="KW-0378">Hydrolase</keyword>
<comment type="caution">
    <text evidence="6">The sequence shown here is derived from an EMBL/GenBank/DDBJ whole genome shotgun (WGS) entry which is preliminary data.</text>
</comment>
<dbReference type="Gene3D" id="3.40.50.1820">
    <property type="entry name" value="alpha/beta hydrolase"/>
    <property type="match status" value="1"/>
</dbReference>
<evidence type="ECO:0000259" key="5">
    <source>
        <dbReference type="Pfam" id="PF00135"/>
    </source>
</evidence>
<protein>
    <recommendedName>
        <fullName evidence="4">Carboxylic ester hydrolase</fullName>
        <ecNumber evidence="4">3.1.1.-</ecNumber>
    </recommendedName>
</protein>
<keyword evidence="2" id="KW-0719">Serine esterase</keyword>
<feature type="non-terminal residue" evidence="6">
    <location>
        <position position="1"/>
    </location>
</feature>
<dbReference type="PROSITE" id="PS00122">
    <property type="entry name" value="CARBOXYLESTERASE_B_1"/>
    <property type="match status" value="1"/>
</dbReference>
<evidence type="ECO:0000313" key="7">
    <source>
        <dbReference type="Proteomes" id="UP001432027"/>
    </source>
</evidence>
<feature type="non-terminal residue" evidence="6">
    <location>
        <position position="327"/>
    </location>
</feature>
<dbReference type="PANTHER" id="PTHR43142:SF1">
    <property type="entry name" value="CARBOXYLIC ESTER HYDROLASE"/>
    <property type="match status" value="1"/>
</dbReference>